<feature type="transmembrane region" description="Helical" evidence="1">
    <location>
        <begin position="304"/>
        <end position="328"/>
    </location>
</feature>
<organism evidence="2 3">
    <name type="scientific">Bifidobacterium apri</name>
    <dbReference type="NCBI Taxonomy" id="1769423"/>
    <lineage>
        <taxon>Bacteria</taxon>
        <taxon>Bacillati</taxon>
        <taxon>Actinomycetota</taxon>
        <taxon>Actinomycetes</taxon>
        <taxon>Bifidobacteriales</taxon>
        <taxon>Bifidobacteriaceae</taxon>
        <taxon>Bifidobacterium</taxon>
    </lineage>
</organism>
<dbReference type="AlphaFoldDB" id="A0A6A2W1N0"/>
<proteinExistence type="predicted"/>
<keyword evidence="1" id="KW-0812">Transmembrane</keyword>
<evidence type="ECO:0000313" key="2">
    <source>
        <dbReference type="EMBL" id="KAB8298455.1"/>
    </source>
</evidence>
<dbReference type="EMBL" id="WBSO01000005">
    <property type="protein sequence ID" value="KAB8298455.1"/>
    <property type="molecule type" value="Genomic_DNA"/>
</dbReference>
<evidence type="ECO:0000256" key="1">
    <source>
        <dbReference type="SAM" id="Phobius"/>
    </source>
</evidence>
<feature type="transmembrane region" description="Helical" evidence="1">
    <location>
        <begin position="629"/>
        <end position="653"/>
    </location>
</feature>
<feature type="transmembrane region" description="Helical" evidence="1">
    <location>
        <begin position="268"/>
        <end position="292"/>
    </location>
</feature>
<gene>
    <name evidence="2" type="ORF">DSM100238_0948</name>
</gene>
<feature type="transmembrane region" description="Helical" evidence="1">
    <location>
        <begin position="665"/>
        <end position="692"/>
    </location>
</feature>
<sequence length="734" mass="81307">MQRWMNIVIVLLLTLMSVATAMLSLSALSDRYSRIISDYPQQSRSVFLTDIAQENSDSALDLLKTRVAGAHGTIIRTDSKLADNDEGAACGYLIGVFGDVQRHPDDMRLTAFGSTVLDATTLSKLLRAEQHATLGLDQNRADMIADLPNVRYGTSVTVMQLDRLAERSGTVNGEYRIIGLSQSQYDALVSSLSAATGISAERLQQPLHGSDTTDNLQRTIAECLLAAATILLTVILVLGAYQQFSTLGIHIMLGWSRIGYAWMVYRPMLLWSLVTLPIIAACVFWGVTSFPISGQLTAYCLTRGIVVCALALLAACLGSCVFLTVHPVDAIRNRISKRGLLVVLVILYCCSSGALVSGGTAMDSPMHEVQHLSSIRASWSPYRSMRLLYHETPGTNQSSFTGQSSEHFKETYDWYSSIAGQKGVYIANMAHYNEDNLQSWEAIYHAAPEQPFWQLDASPNYLTDQGFAIPQEVTNRAKRGERIFLIPDTWTARQRTAMETYQKLDSEHNAEWKGSIVTSYMKHRDISFVTYHPSVKLFTWNTDDTLPNWTTDPVILVCTPENMTPFEGENLSAVGLENSMIKLSEPAAQRYATQRYFAQYHLEDNNPQYIPVDDFIAGLTKTATQTIQFFGLVMAFLASLELVLSIAMCRIFAATYRTRIAVKRLLGYPLVSIFAPTFLTVVLVSTISIAIAAFIHSMAAFAFTTLLAVLQTVILLSDTRRIATKELATMIAQE</sequence>
<feature type="transmembrane region" description="Helical" evidence="1">
    <location>
        <begin position="698"/>
        <end position="716"/>
    </location>
</feature>
<keyword evidence="1" id="KW-0472">Membrane</keyword>
<dbReference type="Proteomes" id="UP000440041">
    <property type="component" value="Unassembled WGS sequence"/>
</dbReference>
<keyword evidence="3" id="KW-1185">Reference proteome</keyword>
<reference evidence="2 3" key="1">
    <citation type="submission" date="2019-09" db="EMBL/GenBank/DDBJ databases">
        <title>Characterization of the phylogenetic diversity of two novel species belonging to the genus Bifidobacterium: Bifidobacterium cebidarum sp. nov. and Bifidobacterium leontopitheci sp. nov.</title>
        <authorList>
            <person name="Lugli G.A."/>
            <person name="Duranti S."/>
            <person name="Milani C."/>
            <person name="Turroni F."/>
            <person name="Ventura M."/>
        </authorList>
    </citation>
    <scope>NUCLEOTIDE SEQUENCE [LARGE SCALE GENOMIC DNA]</scope>
    <source>
        <strain evidence="2 3">DSM 100238</strain>
    </source>
</reference>
<evidence type="ECO:0000313" key="3">
    <source>
        <dbReference type="Proteomes" id="UP000440041"/>
    </source>
</evidence>
<keyword evidence="1" id="KW-1133">Transmembrane helix</keyword>
<protein>
    <submittedName>
        <fullName evidence="2">Amino acid ABC transporter permease</fullName>
    </submittedName>
</protein>
<feature type="transmembrane region" description="Helical" evidence="1">
    <location>
        <begin position="224"/>
        <end position="247"/>
    </location>
</feature>
<accession>A0A6A2W1N0</accession>
<comment type="caution">
    <text evidence="2">The sequence shown here is derived from an EMBL/GenBank/DDBJ whole genome shotgun (WGS) entry which is preliminary data.</text>
</comment>
<feature type="transmembrane region" description="Helical" evidence="1">
    <location>
        <begin position="340"/>
        <end position="362"/>
    </location>
</feature>
<name>A0A6A2W1N0_9BIFI</name>